<dbReference type="CDD" id="cd03257">
    <property type="entry name" value="ABC_NikE_OppD_transporters"/>
    <property type="match status" value="1"/>
</dbReference>
<gene>
    <name evidence="9" type="ORF">SAMN05216377_111114</name>
</gene>
<evidence type="ECO:0000256" key="2">
    <source>
        <dbReference type="ARBA" id="ARBA00005417"/>
    </source>
</evidence>
<feature type="domain" description="ABC transporter" evidence="8">
    <location>
        <begin position="5"/>
        <end position="255"/>
    </location>
</feature>
<dbReference type="Gene3D" id="3.40.50.300">
    <property type="entry name" value="P-loop containing nucleotide triphosphate hydrolases"/>
    <property type="match status" value="1"/>
</dbReference>
<dbReference type="InterPro" id="IPR003593">
    <property type="entry name" value="AAA+_ATPase"/>
</dbReference>
<name>A0A1G7TRH0_PSEOR</name>
<dbReference type="InterPro" id="IPR013563">
    <property type="entry name" value="Oligopep_ABC_C"/>
</dbReference>
<proteinExistence type="inferred from homology"/>
<dbReference type="InterPro" id="IPR017871">
    <property type="entry name" value="ABC_transporter-like_CS"/>
</dbReference>
<dbReference type="STRING" id="366584.SAMN05216377_111114"/>
<dbReference type="SMART" id="SM00382">
    <property type="entry name" value="AAA"/>
    <property type="match status" value="1"/>
</dbReference>
<accession>A0A1G7TRH0</accession>
<organism evidence="9 10">
    <name type="scientific">Pseudonocardia oroxyli</name>
    <dbReference type="NCBI Taxonomy" id="366584"/>
    <lineage>
        <taxon>Bacteria</taxon>
        <taxon>Bacillati</taxon>
        <taxon>Actinomycetota</taxon>
        <taxon>Actinomycetes</taxon>
        <taxon>Pseudonocardiales</taxon>
        <taxon>Pseudonocardiaceae</taxon>
        <taxon>Pseudonocardia</taxon>
    </lineage>
</organism>
<evidence type="ECO:0000256" key="4">
    <source>
        <dbReference type="ARBA" id="ARBA00022475"/>
    </source>
</evidence>
<evidence type="ECO:0000256" key="3">
    <source>
        <dbReference type="ARBA" id="ARBA00022448"/>
    </source>
</evidence>
<dbReference type="PANTHER" id="PTHR43297:SF2">
    <property type="entry name" value="DIPEPTIDE TRANSPORT ATP-BINDING PROTEIN DPPD"/>
    <property type="match status" value="1"/>
</dbReference>
<dbReference type="PANTHER" id="PTHR43297">
    <property type="entry name" value="OLIGOPEPTIDE TRANSPORT ATP-BINDING PROTEIN APPD"/>
    <property type="match status" value="1"/>
</dbReference>
<dbReference type="AlphaFoldDB" id="A0A1G7TRH0"/>
<dbReference type="GO" id="GO:0016887">
    <property type="term" value="F:ATP hydrolysis activity"/>
    <property type="evidence" value="ECO:0007669"/>
    <property type="project" value="InterPro"/>
</dbReference>
<dbReference type="Proteomes" id="UP000198967">
    <property type="component" value="Unassembled WGS sequence"/>
</dbReference>
<dbReference type="GO" id="GO:0005524">
    <property type="term" value="F:ATP binding"/>
    <property type="evidence" value="ECO:0007669"/>
    <property type="project" value="UniProtKB-KW"/>
</dbReference>
<comment type="similarity">
    <text evidence="2">Belongs to the ABC transporter superfamily.</text>
</comment>
<sequence length="350" mass="37475">MSAMLEVTDLVTTFRTARGLVRAVDGVSFELDTGRTLAIVGESGSGKSVLARSLMNLLPSSADTSRGTAVYQGTQLRGQSAAALRRIWGDEISMIFQDPMTSLNPVVRVGRQITESLRFHRGQRGAAAQERALELMRDVGIPDPASRLSVYPHQLSGGMRQRVAIATALACEPSLLIADEPTTALDVTIQRQILDLLQRLQVEHGMAIILITHDLGVAAGRTDEVAVMYAGRIVEKAATPVLFSAMRHPYTEALLASIPRLENAVHTRLTTIGGRPPDLINPRRGCAFAPRCRYAQPRCLEEDPVLETATTVGHEVACFYPVDTEAGRAALSANSAAGVSAAGTTVRAAV</sequence>
<keyword evidence="5" id="KW-0547">Nucleotide-binding</keyword>
<dbReference type="PROSITE" id="PS00211">
    <property type="entry name" value="ABC_TRANSPORTER_1"/>
    <property type="match status" value="1"/>
</dbReference>
<protein>
    <submittedName>
        <fullName evidence="9">Peptide/nickel transport system ATP-binding protein</fullName>
    </submittedName>
</protein>
<dbReference type="EMBL" id="FNBE01000011">
    <property type="protein sequence ID" value="SDG37878.1"/>
    <property type="molecule type" value="Genomic_DNA"/>
</dbReference>
<evidence type="ECO:0000313" key="10">
    <source>
        <dbReference type="Proteomes" id="UP000198967"/>
    </source>
</evidence>
<dbReference type="Pfam" id="PF08352">
    <property type="entry name" value="oligo_HPY"/>
    <property type="match status" value="1"/>
</dbReference>
<evidence type="ECO:0000259" key="8">
    <source>
        <dbReference type="PROSITE" id="PS50893"/>
    </source>
</evidence>
<keyword evidence="3" id="KW-0813">Transport</keyword>
<dbReference type="InterPro" id="IPR003439">
    <property type="entry name" value="ABC_transporter-like_ATP-bd"/>
</dbReference>
<evidence type="ECO:0000256" key="1">
    <source>
        <dbReference type="ARBA" id="ARBA00004202"/>
    </source>
</evidence>
<evidence type="ECO:0000313" key="9">
    <source>
        <dbReference type="EMBL" id="SDG37878.1"/>
    </source>
</evidence>
<keyword evidence="10" id="KW-1185">Reference proteome</keyword>
<dbReference type="InterPro" id="IPR027417">
    <property type="entry name" value="P-loop_NTPase"/>
</dbReference>
<comment type="subcellular location">
    <subcellularLocation>
        <location evidence="1">Cell membrane</location>
        <topology evidence="1">Peripheral membrane protein</topology>
    </subcellularLocation>
</comment>
<dbReference type="InterPro" id="IPR050388">
    <property type="entry name" value="ABC_Ni/Peptide_Import"/>
</dbReference>
<dbReference type="GO" id="GO:0005886">
    <property type="term" value="C:plasma membrane"/>
    <property type="evidence" value="ECO:0007669"/>
    <property type="project" value="UniProtKB-SubCell"/>
</dbReference>
<evidence type="ECO:0000256" key="7">
    <source>
        <dbReference type="ARBA" id="ARBA00023136"/>
    </source>
</evidence>
<dbReference type="SUPFAM" id="SSF52540">
    <property type="entry name" value="P-loop containing nucleoside triphosphate hydrolases"/>
    <property type="match status" value="1"/>
</dbReference>
<keyword evidence="7" id="KW-0472">Membrane</keyword>
<dbReference type="PROSITE" id="PS50893">
    <property type="entry name" value="ABC_TRANSPORTER_2"/>
    <property type="match status" value="1"/>
</dbReference>
<dbReference type="FunFam" id="3.40.50.300:FF:000016">
    <property type="entry name" value="Oligopeptide ABC transporter ATP-binding component"/>
    <property type="match status" value="1"/>
</dbReference>
<evidence type="ECO:0000256" key="5">
    <source>
        <dbReference type="ARBA" id="ARBA00022741"/>
    </source>
</evidence>
<dbReference type="GO" id="GO:0015833">
    <property type="term" value="P:peptide transport"/>
    <property type="evidence" value="ECO:0007669"/>
    <property type="project" value="InterPro"/>
</dbReference>
<reference evidence="9 10" key="1">
    <citation type="submission" date="2016-10" db="EMBL/GenBank/DDBJ databases">
        <authorList>
            <person name="de Groot N.N."/>
        </authorList>
    </citation>
    <scope>NUCLEOTIDE SEQUENCE [LARGE SCALE GENOMIC DNA]</scope>
    <source>
        <strain evidence="9 10">CGMCC 4.3143</strain>
    </source>
</reference>
<keyword evidence="4" id="KW-1003">Cell membrane</keyword>
<dbReference type="NCBIfam" id="TIGR01727">
    <property type="entry name" value="oligo_HPY"/>
    <property type="match status" value="1"/>
</dbReference>
<keyword evidence="6 9" id="KW-0067">ATP-binding</keyword>
<evidence type="ECO:0000256" key="6">
    <source>
        <dbReference type="ARBA" id="ARBA00022840"/>
    </source>
</evidence>
<dbReference type="Pfam" id="PF00005">
    <property type="entry name" value="ABC_tran"/>
    <property type="match status" value="1"/>
</dbReference>